<dbReference type="AlphaFoldDB" id="A0AAE1P8F1"/>
<evidence type="ECO:0000313" key="3">
    <source>
        <dbReference type="Proteomes" id="UP001292094"/>
    </source>
</evidence>
<name>A0AAE1P8F1_9EUCA</name>
<dbReference type="EMBL" id="JAWZYT010002550">
    <property type="protein sequence ID" value="KAK4303658.1"/>
    <property type="molecule type" value="Genomic_DNA"/>
</dbReference>
<dbReference type="Proteomes" id="UP001292094">
    <property type="component" value="Unassembled WGS sequence"/>
</dbReference>
<dbReference type="EMBL" id="JAWZYT010001827">
    <property type="protein sequence ID" value="KAK4308905.1"/>
    <property type="molecule type" value="Genomic_DNA"/>
</dbReference>
<evidence type="ECO:0000313" key="1">
    <source>
        <dbReference type="EMBL" id="KAK4303658.1"/>
    </source>
</evidence>
<keyword evidence="3" id="KW-1185">Reference proteome</keyword>
<protein>
    <submittedName>
        <fullName evidence="1">Uncharacterized protein</fullName>
    </submittedName>
</protein>
<evidence type="ECO:0000313" key="2">
    <source>
        <dbReference type="EMBL" id="KAK4308905.1"/>
    </source>
</evidence>
<comment type="caution">
    <text evidence="1">The sequence shown here is derived from an EMBL/GenBank/DDBJ whole genome shotgun (WGS) entry which is preliminary data.</text>
</comment>
<sequence>MNVKTRYRNGDVVLQEADIKQVDGESVMEERGTRQSGGCCTLGTKCEILGGECKPRSWVGPCYYGSRAFHLCGYTQCKCCIDCKCGSDCDKVNGTCKTDCKPSEYPDVSNPCPANADTSV</sequence>
<reference evidence="1" key="1">
    <citation type="submission" date="2023-11" db="EMBL/GenBank/DDBJ databases">
        <title>Genome assemblies of two species of porcelain crab, Petrolisthes cinctipes and Petrolisthes manimaculis (Anomura: Porcellanidae).</title>
        <authorList>
            <person name="Angst P."/>
        </authorList>
    </citation>
    <scope>NUCLEOTIDE SEQUENCE</scope>
    <source>
        <strain evidence="1">PB745_02</strain>
        <tissue evidence="1">Gill</tissue>
    </source>
</reference>
<proteinExistence type="predicted"/>
<gene>
    <name evidence="2" type="ORF">Pmani_019430</name>
    <name evidence="1" type="ORF">Pmani_024349</name>
</gene>
<accession>A0AAE1P8F1</accession>
<organism evidence="1 3">
    <name type="scientific">Petrolisthes manimaculis</name>
    <dbReference type="NCBI Taxonomy" id="1843537"/>
    <lineage>
        <taxon>Eukaryota</taxon>
        <taxon>Metazoa</taxon>
        <taxon>Ecdysozoa</taxon>
        <taxon>Arthropoda</taxon>
        <taxon>Crustacea</taxon>
        <taxon>Multicrustacea</taxon>
        <taxon>Malacostraca</taxon>
        <taxon>Eumalacostraca</taxon>
        <taxon>Eucarida</taxon>
        <taxon>Decapoda</taxon>
        <taxon>Pleocyemata</taxon>
        <taxon>Anomura</taxon>
        <taxon>Galatheoidea</taxon>
        <taxon>Porcellanidae</taxon>
        <taxon>Petrolisthes</taxon>
    </lineage>
</organism>